<evidence type="ECO:0000313" key="1">
    <source>
        <dbReference type="EMBL" id="KAA3461065.1"/>
    </source>
</evidence>
<comment type="caution">
    <text evidence="1">The sequence shown here is derived from an EMBL/GenBank/DDBJ whole genome shotgun (WGS) entry which is preliminary data.</text>
</comment>
<keyword evidence="2" id="KW-1185">Reference proteome</keyword>
<dbReference type="AlphaFoldDB" id="A0A5B6UZN8"/>
<reference evidence="1" key="1">
    <citation type="submission" date="2019-08" db="EMBL/GenBank/DDBJ databases">
        <authorList>
            <person name="Liu F."/>
        </authorList>
    </citation>
    <scope>NUCLEOTIDE SEQUENCE [LARGE SCALE GENOMIC DNA]</scope>
    <source>
        <strain evidence="1">PA1801</strain>
        <tissue evidence="1">Leaf</tissue>
    </source>
</reference>
<dbReference type="Proteomes" id="UP000325315">
    <property type="component" value="Unassembled WGS sequence"/>
</dbReference>
<gene>
    <name evidence="1" type="ORF">EPI10_027668</name>
</gene>
<proteinExistence type="predicted"/>
<dbReference type="GO" id="GO:0016301">
    <property type="term" value="F:kinase activity"/>
    <property type="evidence" value="ECO:0007669"/>
    <property type="project" value="UniProtKB-KW"/>
</dbReference>
<keyword evidence="1" id="KW-0675">Receptor</keyword>
<keyword evidence="1" id="KW-0418">Kinase</keyword>
<evidence type="ECO:0000313" key="2">
    <source>
        <dbReference type="Proteomes" id="UP000325315"/>
    </source>
</evidence>
<accession>A0A5B6UZN8</accession>
<keyword evidence="1" id="KW-0808">Transferase</keyword>
<organism evidence="1 2">
    <name type="scientific">Gossypium australe</name>
    <dbReference type="NCBI Taxonomy" id="47621"/>
    <lineage>
        <taxon>Eukaryota</taxon>
        <taxon>Viridiplantae</taxon>
        <taxon>Streptophyta</taxon>
        <taxon>Embryophyta</taxon>
        <taxon>Tracheophyta</taxon>
        <taxon>Spermatophyta</taxon>
        <taxon>Magnoliopsida</taxon>
        <taxon>eudicotyledons</taxon>
        <taxon>Gunneridae</taxon>
        <taxon>Pentapetalae</taxon>
        <taxon>rosids</taxon>
        <taxon>malvids</taxon>
        <taxon>Malvales</taxon>
        <taxon>Malvaceae</taxon>
        <taxon>Malvoideae</taxon>
        <taxon>Gossypium</taxon>
    </lineage>
</organism>
<sequence length="68" mass="8050">MSNRSLNRFIFYWKPLEIFHPLELKTTLYEFTVGIARGLDYLHQGFSTNIVTTNFPMVSEPHFRRASL</sequence>
<name>A0A5B6UZN8_9ROSI</name>
<protein>
    <submittedName>
        <fullName evidence="1">Putative receptor-like protein kinase isoform X3</fullName>
    </submittedName>
</protein>
<dbReference type="EMBL" id="SMMG02000009">
    <property type="protein sequence ID" value="KAA3461065.1"/>
    <property type="molecule type" value="Genomic_DNA"/>
</dbReference>